<feature type="region of interest" description="Disordered" evidence="1">
    <location>
        <begin position="558"/>
        <end position="577"/>
    </location>
</feature>
<feature type="compositionally biased region" description="Polar residues" evidence="1">
    <location>
        <begin position="366"/>
        <end position="375"/>
    </location>
</feature>
<gene>
    <name evidence="2" type="ORF">L3Y34_004082</name>
</gene>
<feature type="compositionally biased region" description="Polar residues" evidence="1">
    <location>
        <begin position="302"/>
        <end position="311"/>
    </location>
</feature>
<feature type="region of interest" description="Disordered" evidence="1">
    <location>
        <begin position="1"/>
        <end position="76"/>
    </location>
</feature>
<evidence type="ECO:0000313" key="2">
    <source>
        <dbReference type="EMBL" id="ULT95099.1"/>
    </source>
</evidence>
<proteinExistence type="predicted"/>
<feature type="compositionally biased region" description="Low complexity" evidence="1">
    <location>
        <begin position="312"/>
        <end position="327"/>
    </location>
</feature>
<reference evidence="2 3" key="1">
    <citation type="submission" date="2022-05" db="EMBL/GenBank/DDBJ databases">
        <title>Chromosome-level reference genomes for two strains of Caenorhabditis briggsae: an improved platform for comparative genomics.</title>
        <authorList>
            <person name="Stevens L."/>
            <person name="Andersen E.C."/>
        </authorList>
    </citation>
    <scope>NUCLEOTIDE SEQUENCE [LARGE SCALE GENOMIC DNA]</scope>
    <source>
        <strain evidence="2">QX1410_ONT</strain>
        <tissue evidence="2">Whole-organism</tissue>
    </source>
</reference>
<evidence type="ECO:0000313" key="3">
    <source>
        <dbReference type="Proteomes" id="UP000827892"/>
    </source>
</evidence>
<feature type="region of interest" description="Disordered" evidence="1">
    <location>
        <begin position="437"/>
        <end position="474"/>
    </location>
</feature>
<dbReference type="AlphaFoldDB" id="A0AAE9D4M2"/>
<feature type="compositionally biased region" description="Acidic residues" evidence="1">
    <location>
        <begin position="41"/>
        <end position="68"/>
    </location>
</feature>
<evidence type="ECO:0008006" key="4">
    <source>
        <dbReference type="Google" id="ProtNLM"/>
    </source>
</evidence>
<feature type="region of interest" description="Disordered" evidence="1">
    <location>
        <begin position="208"/>
        <end position="274"/>
    </location>
</feature>
<sequence length="660" mass="75041">MEKVKADLLKQPKDGDKPRNSYVGSVPPRTPPPIVVKSDGEDIDDDEEEEEDEDEEEVEETDSAEGSDFENFKPKRPIIAAVRRDDGEKVPVAGTSAKYLVTVAELKLKPTEKKEDSKTEALLKEQLKDSEINSERRTSQTNLLFRPSAYMASDLYRRINAALERPSVDPYEERAFSPISSDPFYSHHSSGVAAPSALGYVRPRYHDDSYRTHRDSDYRPMSPTSRYTAAVSRDDRGKSTSYDPHDTSRPSYDRSYITSSNASPSYTRKFEHEQPTLNSWANDRKFEVYKTRAERDAERNTYHSNLSTTGASSYRPSSYYTSTSDRPLTGLRRPEESYNSSSTAYSRYDGRSTTPSNDHYAISSALADNQASSMENRFRPTARRVASAMTDADRRNYHRSRSMDRNKVDYEYGSNLLTRLTTPDTHGAGDYSYVNYHDSSNGRSNTTMEKDGQPRSILKNKQSADIEPRVESSYEPSSGVRSVFERLRRHLSLEKSVSPQRQDTSFYGRQLRVASVGPHSRNIDTTSSVLDNPKKKRSLLSFNRRKTSEVRMGADGKLITNGYDDTPSSRDFKRPSSPIDRIKSLFRKSDTAGTGHSDYYNSSRAYTSSNPTSTREPYVAQYRKYPGSTTRDTSSALNRYSYTPGLTDQRRHWYDDPNIY</sequence>
<feature type="compositionally biased region" description="Basic and acidic residues" evidence="1">
    <location>
        <begin position="208"/>
        <end position="218"/>
    </location>
</feature>
<name>A0AAE9D4M2_CAEBR</name>
<feature type="region of interest" description="Disordered" evidence="1">
    <location>
        <begin position="294"/>
        <end position="394"/>
    </location>
</feature>
<feature type="compositionally biased region" description="Basic and acidic residues" evidence="1">
    <location>
        <begin position="232"/>
        <end position="252"/>
    </location>
</feature>
<protein>
    <recommendedName>
        <fullName evidence="4">Unc-82</fullName>
    </recommendedName>
</protein>
<evidence type="ECO:0000256" key="1">
    <source>
        <dbReference type="SAM" id="MobiDB-lite"/>
    </source>
</evidence>
<feature type="compositionally biased region" description="Polar residues" evidence="1">
    <location>
        <begin position="437"/>
        <end position="447"/>
    </location>
</feature>
<feature type="compositionally biased region" description="Polar residues" evidence="1">
    <location>
        <begin position="591"/>
        <end position="615"/>
    </location>
</feature>
<feature type="compositionally biased region" description="Basic and acidic residues" evidence="1">
    <location>
        <begin position="567"/>
        <end position="577"/>
    </location>
</feature>
<feature type="compositionally biased region" description="Basic and acidic residues" evidence="1">
    <location>
        <begin position="462"/>
        <end position="472"/>
    </location>
</feature>
<feature type="compositionally biased region" description="Polar residues" evidence="1">
    <location>
        <begin position="256"/>
        <end position="266"/>
    </location>
</feature>
<feature type="compositionally biased region" description="Basic and acidic residues" evidence="1">
    <location>
        <begin position="1"/>
        <end position="19"/>
    </location>
</feature>
<dbReference type="Proteomes" id="UP000827892">
    <property type="component" value="Chromosome IV"/>
</dbReference>
<feature type="region of interest" description="Disordered" evidence="1">
    <location>
        <begin position="587"/>
        <end position="619"/>
    </location>
</feature>
<organism evidence="2 3">
    <name type="scientific">Caenorhabditis briggsae</name>
    <dbReference type="NCBI Taxonomy" id="6238"/>
    <lineage>
        <taxon>Eukaryota</taxon>
        <taxon>Metazoa</taxon>
        <taxon>Ecdysozoa</taxon>
        <taxon>Nematoda</taxon>
        <taxon>Chromadorea</taxon>
        <taxon>Rhabditida</taxon>
        <taxon>Rhabditina</taxon>
        <taxon>Rhabditomorpha</taxon>
        <taxon>Rhabditoidea</taxon>
        <taxon>Rhabditidae</taxon>
        <taxon>Peloderinae</taxon>
        <taxon>Caenorhabditis</taxon>
    </lineage>
</organism>
<dbReference type="EMBL" id="CP090894">
    <property type="protein sequence ID" value="ULT95099.1"/>
    <property type="molecule type" value="Genomic_DNA"/>
</dbReference>
<accession>A0AAE9D4M2</accession>
<feature type="compositionally biased region" description="Polar residues" evidence="1">
    <location>
        <begin position="337"/>
        <end position="357"/>
    </location>
</feature>